<accession>A0ABS2HI17</accession>
<feature type="chain" id="PRO_5045205081" evidence="1">
    <location>
        <begin position="21"/>
        <end position="529"/>
    </location>
</feature>
<dbReference type="PANTHER" id="PTHR11102:SF160">
    <property type="entry name" value="ERAD-ASSOCIATED E3 UBIQUITIN-PROTEIN LIGASE COMPONENT HRD3"/>
    <property type="match status" value="1"/>
</dbReference>
<dbReference type="SMART" id="SM00671">
    <property type="entry name" value="SEL1"/>
    <property type="match status" value="8"/>
</dbReference>
<organism evidence="2 3">
    <name type="scientific">Vibrio ulleungensis</name>
    <dbReference type="NCBI Taxonomy" id="2807619"/>
    <lineage>
        <taxon>Bacteria</taxon>
        <taxon>Pseudomonadati</taxon>
        <taxon>Pseudomonadota</taxon>
        <taxon>Gammaproteobacteria</taxon>
        <taxon>Vibrionales</taxon>
        <taxon>Vibrionaceae</taxon>
        <taxon>Vibrio</taxon>
    </lineage>
</organism>
<dbReference type="PROSITE" id="PS51257">
    <property type="entry name" value="PROKAR_LIPOPROTEIN"/>
    <property type="match status" value="1"/>
</dbReference>
<keyword evidence="1" id="KW-0732">Signal</keyword>
<name>A0ABS2HI17_9VIBR</name>
<reference evidence="2 3" key="1">
    <citation type="submission" date="2021-02" db="EMBL/GenBank/DDBJ databases">
        <authorList>
            <person name="Park J.-S."/>
        </authorList>
    </citation>
    <scope>NUCLEOTIDE SEQUENCE [LARGE SCALE GENOMIC DNA]</scope>
    <source>
        <strain evidence="2 3">188UL20-2</strain>
    </source>
</reference>
<dbReference type="Gene3D" id="2.30.30.40">
    <property type="entry name" value="SH3 Domains"/>
    <property type="match status" value="1"/>
</dbReference>
<evidence type="ECO:0000313" key="3">
    <source>
        <dbReference type="Proteomes" id="UP000809621"/>
    </source>
</evidence>
<evidence type="ECO:0000256" key="1">
    <source>
        <dbReference type="SAM" id="SignalP"/>
    </source>
</evidence>
<sequence>MNTRSWILSAVITYALAGCAATYESAEESFQKGDIEAARAAWTELANDGDVPSMYRLYTSANRPTLDDVQWLAIAADSGNADAQYDYSMFLLDRERYTDAYDYVRDAEANGSLPAKEFLAENDAIFQLWMKAEDGNVFDVTNLGEHYWGQKDYVNAIKWFERCIDENSYCSFYLGLAYAGGYGVEVDYDTSIDWYTQSALKGNKDSARNLAWIYENGNSGTVDTQQAFRWMTQAAQDQWPVPTAELGRYYLYGVGTPKNNQKAFELLTIAAPKNKFAAYNLARMYYFGEGIEKDFKQSFRWFEQAGKQNHRASKYYVAQHYYKALGRDKNLSEARKWFKQAADLGDSDAQFRLGWMYSNAEGVEKSYRTAFNWYNKAAEQGHSAAQNNLGVMFAEGQGTEKDDYQAFKWYERAAKQGDEVAQNNLGVRYENGTGVRKSNELAAYWYATSAQNNYKNAQSNLDAMLHKLRVKLVNVKLTEVYKQNNFDSTTLLSIPQGEKAYVLSEGSQWTEVYYPKNNTIGYINNTHLN</sequence>
<evidence type="ECO:0000313" key="2">
    <source>
        <dbReference type="EMBL" id="MBM7036684.1"/>
    </source>
</evidence>
<keyword evidence="3" id="KW-1185">Reference proteome</keyword>
<proteinExistence type="predicted"/>
<dbReference type="RefSeq" id="WP_205158247.1">
    <property type="nucleotide sequence ID" value="NZ_JAFEUM010000003.1"/>
</dbReference>
<protein>
    <submittedName>
        <fullName evidence="2">Sel1 repeat family protein</fullName>
    </submittedName>
</protein>
<dbReference type="Pfam" id="PF08238">
    <property type="entry name" value="Sel1"/>
    <property type="match status" value="9"/>
</dbReference>
<dbReference type="SUPFAM" id="SSF81901">
    <property type="entry name" value="HCP-like"/>
    <property type="match status" value="3"/>
</dbReference>
<dbReference type="Gene3D" id="1.25.40.10">
    <property type="entry name" value="Tetratricopeptide repeat domain"/>
    <property type="match status" value="3"/>
</dbReference>
<dbReference type="InterPro" id="IPR011990">
    <property type="entry name" value="TPR-like_helical_dom_sf"/>
</dbReference>
<comment type="caution">
    <text evidence="2">The sequence shown here is derived from an EMBL/GenBank/DDBJ whole genome shotgun (WGS) entry which is preliminary data.</text>
</comment>
<dbReference type="InterPro" id="IPR006597">
    <property type="entry name" value="Sel1-like"/>
</dbReference>
<dbReference type="InterPro" id="IPR050767">
    <property type="entry name" value="Sel1_AlgK"/>
</dbReference>
<feature type="signal peptide" evidence="1">
    <location>
        <begin position="1"/>
        <end position="20"/>
    </location>
</feature>
<dbReference type="PANTHER" id="PTHR11102">
    <property type="entry name" value="SEL-1-LIKE PROTEIN"/>
    <property type="match status" value="1"/>
</dbReference>
<gene>
    <name evidence="2" type="ORF">JQC93_09715</name>
</gene>
<dbReference type="EMBL" id="JAFEUM010000003">
    <property type="protein sequence ID" value="MBM7036684.1"/>
    <property type="molecule type" value="Genomic_DNA"/>
</dbReference>
<dbReference type="Proteomes" id="UP000809621">
    <property type="component" value="Unassembled WGS sequence"/>
</dbReference>